<proteinExistence type="predicted"/>
<dbReference type="EMBL" id="JAJDKZ010000051">
    <property type="protein sequence ID" value="MCB8611361.1"/>
    <property type="molecule type" value="Genomic_DNA"/>
</dbReference>
<name>A0AAW4VWR1_9FIRM</name>
<evidence type="ECO:0000313" key="1">
    <source>
        <dbReference type="EMBL" id="MCB8611361.1"/>
    </source>
</evidence>
<reference evidence="1" key="1">
    <citation type="submission" date="2021-10" db="EMBL/GenBank/DDBJ databases">
        <title>Collection of gut derived symbiotic bacterial strains cultured from healthy donors.</title>
        <authorList>
            <person name="Lin H."/>
            <person name="Littmann E."/>
            <person name="Kohout C."/>
            <person name="Pamer E.G."/>
        </authorList>
    </citation>
    <scope>NUCLEOTIDE SEQUENCE</scope>
    <source>
        <strain evidence="1">DFI.4.48</strain>
    </source>
</reference>
<dbReference type="AlphaFoldDB" id="A0AAW4VWR1"/>
<accession>A0AAW4VWR1</accession>
<sequence>MTYEELKALANVVVPLIKAGQSPYQVITNHPKLNISEKTLYNYIENGIFREFGLLGVDLRIKTKRRITKKASNKCKKREDRKYLKGRTYDDFINYVNENDNLSIVEMVPSIITGLPIPLYKHLNFGLTLSCLLYIMKKKHQNHAKRT</sequence>
<gene>
    <name evidence="1" type="ORF">LJD69_12240</name>
</gene>
<evidence type="ECO:0008006" key="3">
    <source>
        <dbReference type="Google" id="ProtNLM"/>
    </source>
</evidence>
<dbReference type="Proteomes" id="UP001198439">
    <property type="component" value="Unassembled WGS sequence"/>
</dbReference>
<comment type="caution">
    <text evidence="1">The sequence shown here is derived from an EMBL/GenBank/DDBJ whole genome shotgun (WGS) entry which is preliminary data.</text>
</comment>
<organism evidence="1 2">
    <name type="scientific">Faecalibacillus faecis</name>
    <dbReference type="NCBI Taxonomy" id="1982628"/>
    <lineage>
        <taxon>Bacteria</taxon>
        <taxon>Bacillati</taxon>
        <taxon>Bacillota</taxon>
        <taxon>Erysipelotrichia</taxon>
        <taxon>Erysipelotrichales</taxon>
        <taxon>Coprobacillaceae</taxon>
        <taxon>Faecalibacillus</taxon>
    </lineage>
</organism>
<protein>
    <recommendedName>
        <fullName evidence="3">Transposase</fullName>
    </recommendedName>
</protein>
<dbReference type="RefSeq" id="WP_227280053.1">
    <property type="nucleotide sequence ID" value="NZ_JAJDKR010000051.1"/>
</dbReference>
<evidence type="ECO:0000313" key="2">
    <source>
        <dbReference type="Proteomes" id="UP001198439"/>
    </source>
</evidence>